<accession>A0A242MC81</accession>
<evidence type="ECO:0000313" key="2">
    <source>
        <dbReference type="Proteomes" id="UP000195221"/>
    </source>
</evidence>
<dbReference type="AlphaFoldDB" id="A0A242MC81"/>
<protein>
    <submittedName>
        <fullName evidence="1">Uncharacterized protein</fullName>
    </submittedName>
</protein>
<dbReference type="Proteomes" id="UP000195221">
    <property type="component" value="Unassembled WGS sequence"/>
</dbReference>
<comment type="caution">
    <text evidence="1">The sequence shown here is derived from an EMBL/GenBank/DDBJ whole genome shotgun (WGS) entry which is preliminary data.</text>
</comment>
<dbReference type="EMBL" id="NBTZ01000123">
    <property type="protein sequence ID" value="OTP68790.1"/>
    <property type="molecule type" value="Genomic_DNA"/>
</dbReference>
<reference evidence="1 2" key="1">
    <citation type="submission" date="2017-03" db="EMBL/GenBank/DDBJ databases">
        <title>Genome analysis of strain PAMC 26577.</title>
        <authorList>
            <person name="Oh H.-M."/>
            <person name="Yang J.-A."/>
        </authorList>
    </citation>
    <scope>NUCLEOTIDE SEQUENCE [LARGE SCALE GENOMIC DNA]</scope>
    <source>
        <strain evidence="1 2">PAMC 26577</strain>
    </source>
</reference>
<organism evidence="1 2">
    <name type="scientific">Caballeronia sordidicola</name>
    <name type="common">Burkholderia sordidicola</name>
    <dbReference type="NCBI Taxonomy" id="196367"/>
    <lineage>
        <taxon>Bacteria</taxon>
        <taxon>Pseudomonadati</taxon>
        <taxon>Pseudomonadota</taxon>
        <taxon>Betaproteobacteria</taxon>
        <taxon>Burkholderiales</taxon>
        <taxon>Burkholderiaceae</taxon>
        <taxon>Caballeronia</taxon>
    </lineage>
</organism>
<proteinExistence type="predicted"/>
<evidence type="ECO:0000313" key="1">
    <source>
        <dbReference type="EMBL" id="OTP68790.1"/>
    </source>
</evidence>
<sequence length="54" mass="6257">MTLTADESRTHFHTRSQAVRYWTLSTVQSLLTRPLDGFTFAVNRFVIPLTLWSS</sequence>
<name>A0A242MC81_CABSO</name>
<gene>
    <name evidence="1" type="ORF">PAMC26577_32215</name>
</gene>